<reference evidence="3" key="1">
    <citation type="submission" date="2025-08" db="UniProtKB">
        <authorList>
            <consortium name="RefSeq"/>
        </authorList>
    </citation>
    <scope>IDENTIFICATION</scope>
    <source>
        <tissue evidence="3">Testes</tissue>
    </source>
</reference>
<dbReference type="Pfam" id="PF25015">
    <property type="entry name" value="RBD_AKAP-17A"/>
    <property type="match status" value="1"/>
</dbReference>
<feature type="region of interest" description="Disordered" evidence="1">
    <location>
        <begin position="290"/>
        <end position="350"/>
    </location>
</feature>
<dbReference type="PANTHER" id="PTHR12484">
    <property type="entry name" value="B-LYMPHOCYTE ANTIGEN-RELATED"/>
    <property type="match status" value="1"/>
</dbReference>
<dbReference type="Proteomes" id="UP000694865">
    <property type="component" value="Unplaced"/>
</dbReference>
<organism evidence="2 3">
    <name type="scientific">Saccoglossus kowalevskii</name>
    <name type="common">Acorn worm</name>
    <dbReference type="NCBI Taxonomy" id="10224"/>
    <lineage>
        <taxon>Eukaryota</taxon>
        <taxon>Metazoa</taxon>
        <taxon>Hemichordata</taxon>
        <taxon>Enteropneusta</taxon>
        <taxon>Harrimaniidae</taxon>
        <taxon>Saccoglossus</taxon>
    </lineage>
</organism>
<feature type="region of interest" description="Disordered" evidence="1">
    <location>
        <begin position="407"/>
        <end position="438"/>
    </location>
</feature>
<evidence type="ECO:0000313" key="3">
    <source>
        <dbReference type="RefSeq" id="XP_002735125.1"/>
    </source>
</evidence>
<keyword evidence="2" id="KW-1185">Reference proteome</keyword>
<dbReference type="InterPro" id="IPR056852">
    <property type="entry name" value="AK17A/B"/>
</dbReference>
<gene>
    <name evidence="3" type="primary">LOC100367214</name>
</gene>
<protein>
    <submittedName>
        <fullName evidence="3">A-kinase anchor protein 17A-like</fullName>
    </submittedName>
</protein>
<evidence type="ECO:0000256" key="1">
    <source>
        <dbReference type="SAM" id="MobiDB-lite"/>
    </source>
</evidence>
<sequence length="485" mass="57801">MSVAQLCSDTSEALELLSEQGLHLKPVARLNISVTLPQLKTPGKSISNWEVMEKIKHMIKPDLFTVLKVSKSSLEFIRFEGEVEAKTLLKTLIARLDSKNIKLSGFTEMLKVRAAEAKVHFPSRHDWDSFFRDAKNMSEAKPGERPDTMHLQGLPCRWFATKKDPDKPSEFILRKVFQQFGELRHVDIPMLDPYRGENVTTGAPNFQTFTFGGHLHFSAFVQFLEYMGFVKAMNAFRGMRLLYKSEDGKAYTANIKVEFDKTKHLSDKHIKKRKLERDKLIELETQREERIKKEREEEDRKKEEERQRVQEEECEREKKRSEKLQKREERQRLREERRRQKKEEKKKLAAERELAKKIALEERKILIAHRKLESMRLLTELLDRAKAVKQKQEMERKLMELEDMKRRQLEEEKRKIEEKRRKEEQRERKKAEKLKKQEMALREKVMKNYKMREEQKDLEQRECLRKQFAGKTLKSAVVMPSSTTR</sequence>
<evidence type="ECO:0000313" key="2">
    <source>
        <dbReference type="Proteomes" id="UP000694865"/>
    </source>
</evidence>
<dbReference type="GeneID" id="100367214"/>
<dbReference type="CDD" id="cd12264">
    <property type="entry name" value="RRM_AKAP17A"/>
    <property type="match status" value="1"/>
</dbReference>
<proteinExistence type="predicted"/>
<dbReference type="RefSeq" id="XP_002735125.1">
    <property type="nucleotide sequence ID" value="XM_002735079.2"/>
</dbReference>
<name>A0ABM0GQK5_SACKO</name>
<accession>A0ABM0GQK5</accession>
<dbReference type="PANTHER" id="PTHR12484:SF4">
    <property type="entry name" value="A-KINASE ANCHOR PROTEIN 17A"/>
    <property type="match status" value="1"/>
</dbReference>